<feature type="region of interest" description="Disordered" evidence="8">
    <location>
        <begin position="490"/>
        <end position="513"/>
    </location>
</feature>
<comment type="similarity">
    <text evidence="1">Belongs to the WD repeat CDC20/Fizzy family.</text>
</comment>
<feature type="region of interest" description="Disordered" evidence="8">
    <location>
        <begin position="68"/>
        <end position="91"/>
    </location>
</feature>
<dbReference type="Proteomes" id="UP000298390">
    <property type="component" value="Unassembled WGS sequence"/>
</dbReference>
<dbReference type="InterPro" id="IPR001623">
    <property type="entry name" value="DnaJ_domain"/>
</dbReference>
<feature type="repeat" description="WD" evidence="7">
    <location>
        <begin position="571"/>
        <end position="603"/>
    </location>
</feature>
<dbReference type="InterPro" id="IPR001680">
    <property type="entry name" value="WD40_rpt"/>
</dbReference>
<feature type="repeat" description="WD" evidence="7">
    <location>
        <begin position="626"/>
        <end position="658"/>
    </location>
</feature>
<dbReference type="InterPro" id="IPR058871">
    <property type="entry name" value="Zuotin_N"/>
</dbReference>
<dbReference type="InterPro" id="IPR054076">
    <property type="entry name" value="ZUO1-like_ZHD"/>
</dbReference>
<dbReference type="GO" id="GO:0010997">
    <property type="term" value="F:anaphase-promoting complex binding"/>
    <property type="evidence" value="ECO:0007669"/>
    <property type="project" value="InterPro"/>
</dbReference>
<dbReference type="GO" id="GO:0051301">
    <property type="term" value="P:cell division"/>
    <property type="evidence" value="ECO:0007669"/>
    <property type="project" value="UniProtKB-KW"/>
</dbReference>
<evidence type="ECO:0000256" key="7">
    <source>
        <dbReference type="PROSITE-ProRule" id="PRU00221"/>
    </source>
</evidence>
<evidence type="ECO:0000256" key="8">
    <source>
        <dbReference type="SAM" id="MobiDB-lite"/>
    </source>
</evidence>
<reference evidence="10 11" key="1">
    <citation type="submission" date="2019-01" db="EMBL/GenBank/DDBJ databases">
        <title>Genome sequencing of the rare red list fungi Fomitopsis rosea.</title>
        <authorList>
            <person name="Buettner E."/>
            <person name="Kellner H."/>
        </authorList>
    </citation>
    <scope>NUCLEOTIDE SEQUENCE [LARGE SCALE GENOMIC DNA]</scope>
    <source>
        <strain evidence="10 11">DSM 105464</strain>
    </source>
</reference>
<keyword evidence="2 7" id="KW-0853">WD repeat</keyword>
<dbReference type="GO" id="GO:1990757">
    <property type="term" value="F:ubiquitin ligase activator activity"/>
    <property type="evidence" value="ECO:0007669"/>
    <property type="project" value="TreeGrafter"/>
</dbReference>
<dbReference type="PROSITE" id="PS50294">
    <property type="entry name" value="WD_REPEATS_REGION"/>
    <property type="match status" value="2"/>
</dbReference>
<evidence type="ECO:0000256" key="3">
    <source>
        <dbReference type="ARBA" id="ARBA00022618"/>
    </source>
</evidence>
<dbReference type="Pfam" id="PF21884">
    <property type="entry name" value="ZUO1-like_ZHD"/>
    <property type="match status" value="1"/>
</dbReference>
<dbReference type="CDD" id="cd23953">
    <property type="entry name" value="zuotin_NTD"/>
    <property type="match status" value="1"/>
</dbReference>
<dbReference type="PANTHER" id="PTHR19918:SF8">
    <property type="entry name" value="FI02843P"/>
    <property type="match status" value="1"/>
</dbReference>
<evidence type="ECO:0000259" key="9">
    <source>
        <dbReference type="PROSITE" id="PS50076"/>
    </source>
</evidence>
<dbReference type="PROSITE" id="PS00636">
    <property type="entry name" value="DNAJ_1"/>
    <property type="match status" value="1"/>
</dbReference>
<gene>
    <name evidence="10" type="ORF">EVJ58_g6214</name>
</gene>
<feature type="compositionally biased region" description="Acidic residues" evidence="8">
    <location>
        <begin position="79"/>
        <end position="91"/>
    </location>
</feature>
<evidence type="ECO:0000256" key="2">
    <source>
        <dbReference type="ARBA" id="ARBA00022574"/>
    </source>
</evidence>
<evidence type="ECO:0000313" key="10">
    <source>
        <dbReference type="EMBL" id="TFY58759.1"/>
    </source>
</evidence>
<dbReference type="SMART" id="SM00320">
    <property type="entry name" value="WD40"/>
    <property type="match status" value="4"/>
</dbReference>
<organism evidence="10 11">
    <name type="scientific">Rhodofomes roseus</name>
    <dbReference type="NCBI Taxonomy" id="34475"/>
    <lineage>
        <taxon>Eukaryota</taxon>
        <taxon>Fungi</taxon>
        <taxon>Dikarya</taxon>
        <taxon>Basidiomycota</taxon>
        <taxon>Agaricomycotina</taxon>
        <taxon>Agaricomycetes</taxon>
        <taxon>Polyporales</taxon>
        <taxon>Rhodofomes</taxon>
    </lineage>
</organism>
<feature type="compositionally biased region" description="Low complexity" evidence="8">
    <location>
        <begin position="814"/>
        <end position="828"/>
    </location>
</feature>
<dbReference type="Gene3D" id="1.10.287.110">
    <property type="entry name" value="DnaJ domain"/>
    <property type="match status" value="1"/>
</dbReference>
<dbReference type="InterPro" id="IPR036869">
    <property type="entry name" value="J_dom_sf"/>
</dbReference>
<protein>
    <recommendedName>
        <fullName evidence="9">J domain-containing protein</fullName>
    </recommendedName>
</protein>
<dbReference type="GO" id="GO:1905786">
    <property type="term" value="P:positive regulation of anaphase-promoting complex-dependent catabolic process"/>
    <property type="evidence" value="ECO:0007669"/>
    <property type="project" value="TreeGrafter"/>
</dbReference>
<accession>A0A4Y9YD03</accession>
<dbReference type="STRING" id="34475.A0A4Y9YD03"/>
<feature type="domain" description="J" evidence="9">
    <location>
        <begin position="107"/>
        <end position="178"/>
    </location>
</feature>
<dbReference type="InterPro" id="IPR033010">
    <property type="entry name" value="Cdc20/Fizzy"/>
</dbReference>
<dbReference type="Pfam" id="PF26185">
    <property type="entry name" value="Zuotin_N"/>
    <property type="match status" value="1"/>
</dbReference>
<keyword evidence="3" id="KW-0132">Cell division</keyword>
<feature type="compositionally biased region" description="Low complexity" evidence="8">
    <location>
        <begin position="497"/>
        <end position="512"/>
    </location>
</feature>
<feature type="region of interest" description="Disordered" evidence="8">
    <location>
        <begin position="1"/>
        <end position="25"/>
    </location>
</feature>
<evidence type="ECO:0000256" key="6">
    <source>
        <dbReference type="ARBA" id="ARBA00023306"/>
    </source>
</evidence>
<dbReference type="InterPro" id="IPR056150">
    <property type="entry name" value="WD40_CDC20-Fz"/>
</dbReference>
<feature type="region of interest" description="Disordered" evidence="8">
    <location>
        <begin position="313"/>
        <end position="347"/>
    </location>
</feature>
<dbReference type="PROSITE" id="PS50076">
    <property type="entry name" value="DNAJ_2"/>
    <property type="match status" value="1"/>
</dbReference>
<dbReference type="PANTHER" id="PTHR19918">
    <property type="entry name" value="CELL DIVISION CYCLE 20 CDC20 FIZZY -RELATED"/>
    <property type="match status" value="1"/>
</dbReference>
<proteinExistence type="inferred from homology"/>
<feature type="region of interest" description="Disordered" evidence="8">
    <location>
        <begin position="263"/>
        <end position="285"/>
    </location>
</feature>
<evidence type="ECO:0000313" key="11">
    <source>
        <dbReference type="Proteomes" id="UP000298390"/>
    </source>
</evidence>
<keyword evidence="4" id="KW-0677">Repeat</keyword>
<comment type="caution">
    <text evidence="10">The sequence shown here is derived from an EMBL/GenBank/DDBJ whole genome shotgun (WGS) entry which is preliminary data.</text>
</comment>
<dbReference type="InterPro" id="IPR015943">
    <property type="entry name" value="WD40/YVTN_repeat-like_dom_sf"/>
</dbReference>
<feature type="region of interest" description="Disordered" evidence="8">
    <location>
        <begin position="806"/>
        <end position="828"/>
    </location>
</feature>
<dbReference type="Gene3D" id="2.130.10.10">
    <property type="entry name" value="YVTN repeat-like/Quinoprotein amine dehydrogenase"/>
    <property type="match status" value="1"/>
</dbReference>
<dbReference type="CDD" id="cd06257">
    <property type="entry name" value="DnaJ"/>
    <property type="match status" value="1"/>
</dbReference>
<evidence type="ECO:0000256" key="5">
    <source>
        <dbReference type="ARBA" id="ARBA00022776"/>
    </source>
</evidence>
<dbReference type="SUPFAM" id="SSF50978">
    <property type="entry name" value="WD40 repeat-like"/>
    <property type="match status" value="1"/>
</dbReference>
<dbReference type="SMART" id="SM00271">
    <property type="entry name" value="DnaJ"/>
    <property type="match status" value="1"/>
</dbReference>
<dbReference type="SUPFAM" id="SSF46565">
    <property type="entry name" value="Chaperone J-domain"/>
    <property type="match status" value="1"/>
</dbReference>
<dbReference type="EMBL" id="SEKV01000340">
    <property type="protein sequence ID" value="TFY58759.1"/>
    <property type="molecule type" value="Genomic_DNA"/>
</dbReference>
<keyword evidence="5" id="KW-0498">Mitosis</keyword>
<dbReference type="Pfam" id="PF24807">
    <property type="entry name" value="WD40_CDC20-Fz"/>
    <property type="match status" value="1"/>
</dbReference>
<sequence>MANVRELSVVPPPLPASWTPPAASGKSISPLVTRRLIPAGPAYLAHVKRAVHNLTFEEHDKHAEEERKRLEAMNGTGVDGEDDLGVGDEPEDEELSLLDPKEWKKQDHYQVLGLSHLRYKATGDQIKIAHRKKVLKHHPDKKAGLAGDSNDDAFFKCIQKAHDVLTNPERRRQFDSVDPYYELLEADVPAEKQLKSAKNPQKFFFDSFAPVFEREARFSRKQPVPMLGGFEDTKETVHAFYDFWYNFDSWRSFEYLDKEINEGSDNRDDKRYTEKKNKSERARRKKEDIARLRSIVDLALAYDPRIKRIKEEEKAAREAKKKSKGGAQNGVDAKQKAEEEKKKAEEAAMRQEEEEKVRYVIWCHTPLAEVLLQRQASSGVIRKGGVESRIDVITRDYVPPRTQKRSRSQPNRDTRDRFITARDMTEEVTATLDMMSLNPQSASPGHTARLAAATGVPINRRVLAYHEPPPPSSSDPLLAQARELVRPLYARPGALPTSTSSSTGKSRKISTTPERVLDAPGMLDDFYLNIVAWGAQNVLAVALAENTYLWRAESGDVVQLGEMPEGTYASALDFSMDGQYLGVGSGSGAVELWDVETQTKLRTMTGHSTHIWHHDVRVARHKVGELTGHVGEVCGLKWRSDGELLASGGNDNVVNIWDGRIGDVAPGTRAGARWTKRNHTAAVKAIAWCPWQPSLLASGGGTSDATIHIWNTTTGARLHSVVTPSQVTSLQWSPHKKEFLSTHGYPTNAVMVHAYPSMEKVVEIRDAHDSRVLYSAISPNGDVVCTGAGDENLKFWRVWEVPKVKKGKEKEGSRSGTGSTSSGILSIR</sequence>
<feature type="repeat" description="WD" evidence="7">
    <location>
        <begin position="765"/>
        <end position="798"/>
    </location>
</feature>
<keyword evidence="6" id="KW-0131">Cell cycle</keyword>
<feature type="compositionally biased region" description="Basic and acidic residues" evidence="8">
    <location>
        <begin position="333"/>
        <end position="347"/>
    </location>
</feature>
<dbReference type="AlphaFoldDB" id="A0A4Y9YD03"/>
<dbReference type="GO" id="GO:0005680">
    <property type="term" value="C:anaphase-promoting complex"/>
    <property type="evidence" value="ECO:0007669"/>
    <property type="project" value="TreeGrafter"/>
</dbReference>
<dbReference type="InterPro" id="IPR036322">
    <property type="entry name" value="WD40_repeat_dom_sf"/>
</dbReference>
<dbReference type="GO" id="GO:0031145">
    <property type="term" value="P:anaphase-promoting complex-dependent catabolic process"/>
    <property type="evidence" value="ECO:0007669"/>
    <property type="project" value="TreeGrafter"/>
</dbReference>
<dbReference type="Pfam" id="PF00226">
    <property type="entry name" value="DnaJ"/>
    <property type="match status" value="1"/>
</dbReference>
<dbReference type="PROSITE" id="PS50082">
    <property type="entry name" value="WD_REPEATS_2"/>
    <property type="match status" value="3"/>
</dbReference>
<evidence type="ECO:0000256" key="4">
    <source>
        <dbReference type="ARBA" id="ARBA00022737"/>
    </source>
</evidence>
<evidence type="ECO:0000256" key="1">
    <source>
        <dbReference type="ARBA" id="ARBA00006445"/>
    </source>
</evidence>
<name>A0A4Y9YD03_9APHY</name>
<dbReference type="InterPro" id="IPR018253">
    <property type="entry name" value="DnaJ_domain_CS"/>
</dbReference>